<proteinExistence type="predicted"/>
<dbReference type="InterPro" id="IPR003347">
    <property type="entry name" value="JmjC_dom"/>
</dbReference>
<dbReference type="AlphaFoldDB" id="A0A3M7GRB9"/>
<dbReference type="Pfam" id="PF13621">
    <property type="entry name" value="Cupin_8"/>
    <property type="match status" value="1"/>
</dbReference>
<sequence length="336" mass="37318">MSTTTLMLGQRAIVRVEIACRKYSTARNLRLVPTLPDASIDTFRQQAFEPTTPALLPRGTFNHVPAIEKWFLKGSAKGSSAIEINRSYLSNYASTIVPIEITNQDNFARIEQPLSFFLECVYSHPSTSTYRSRPSRYFSAFVPGAKAVKKSKRQRSDDFFFFSASTPLLAPPTANVYLAQANLSDLPKGLRDDVPTPELVLKAAKGDVYNSSIWLGLAPTYTPLHRDPNPNLFVQLAGRKTVRLYQPKVGHGIFAQVQERIGGSANAAIRGEEMMQGAEKKALEEEVWGGSDVVRQVPCWEVEVSSGDGLFIPKGWWHSIKGTGEGMTGSVNWWFR</sequence>
<dbReference type="InterPro" id="IPR041667">
    <property type="entry name" value="Cupin_8"/>
</dbReference>
<comment type="caution">
    <text evidence="2">The sequence shown here is derived from an EMBL/GenBank/DDBJ whole genome shotgun (WGS) entry which is preliminary data.</text>
</comment>
<gene>
    <name evidence="2" type="ORF">D0862_05598</name>
</gene>
<feature type="domain" description="JmjC" evidence="1">
    <location>
        <begin position="175"/>
        <end position="336"/>
    </location>
</feature>
<reference evidence="2 3" key="1">
    <citation type="journal article" date="2018" name="BMC Genomics">
        <title>Genomic evidence for intraspecific hybridization in a clonal and extremely halotolerant yeast.</title>
        <authorList>
            <person name="Gostincar C."/>
            <person name="Stajich J.E."/>
            <person name="Zupancic J."/>
            <person name="Zalar P."/>
            <person name="Gunde-Cimerman N."/>
        </authorList>
    </citation>
    <scope>NUCLEOTIDE SEQUENCE [LARGE SCALE GENOMIC DNA]</scope>
    <source>
        <strain evidence="2 3">EXF-171</strain>
    </source>
</reference>
<evidence type="ECO:0000259" key="1">
    <source>
        <dbReference type="PROSITE" id="PS51184"/>
    </source>
</evidence>
<name>A0A3M7GRB9_HORWE</name>
<dbReference type="Proteomes" id="UP000281468">
    <property type="component" value="Unassembled WGS sequence"/>
</dbReference>
<evidence type="ECO:0000313" key="3">
    <source>
        <dbReference type="Proteomes" id="UP000281468"/>
    </source>
</evidence>
<accession>A0A3M7GRB9</accession>
<dbReference type="EMBL" id="QWIQ01000149">
    <property type="protein sequence ID" value="RMZ03603.1"/>
    <property type="molecule type" value="Genomic_DNA"/>
</dbReference>
<dbReference type="VEuPathDB" id="FungiDB:BTJ68_02667"/>
<organism evidence="2 3">
    <name type="scientific">Hortaea werneckii</name>
    <name type="common">Black yeast</name>
    <name type="synonym">Cladosporium werneckii</name>
    <dbReference type="NCBI Taxonomy" id="91943"/>
    <lineage>
        <taxon>Eukaryota</taxon>
        <taxon>Fungi</taxon>
        <taxon>Dikarya</taxon>
        <taxon>Ascomycota</taxon>
        <taxon>Pezizomycotina</taxon>
        <taxon>Dothideomycetes</taxon>
        <taxon>Dothideomycetidae</taxon>
        <taxon>Mycosphaerellales</taxon>
        <taxon>Teratosphaeriaceae</taxon>
        <taxon>Hortaea</taxon>
    </lineage>
</organism>
<dbReference type="PANTHER" id="PTHR12461">
    <property type="entry name" value="HYPOXIA-INDUCIBLE FACTOR 1 ALPHA INHIBITOR-RELATED"/>
    <property type="match status" value="1"/>
</dbReference>
<dbReference type="SUPFAM" id="SSF51197">
    <property type="entry name" value="Clavaminate synthase-like"/>
    <property type="match status" value="1"/>
</dbReference>
<dbReference type="PANTHER" id="PTHR12461:SF105">
    <property type="entry name" value="HYPOXIA-INDUCIBLE FACTOR 1-ALPHA INHIBITOR"/>
    <property type="match status" value="1"/>
</dbReference>
<protein>
    <recommendedName>
        <fullName evidence="1">JmjC domain-containing protein</fullName>
    </recommendedName>
</protein>
<dbReference type="PROSITE" id="PS51184">
    <property type="entry name" value="JMJC"/>
    <property type="match status" value="1"/>
</dbReference>
<evidence type="ECO:0000313" key="2">
    <source>
        <dbReference type="EMBL" id="RMZ03603.1"/>
    </source>
</evidence>
<dbReference type="Gene3D" id="2.60.120.650">
    <property type="entry name" value="Cupin"/>
    <property type="match status" value="1"/>
</dbReference>